<accession>A0ABW1CN05</accession>
<feature type="signal peptide" evidence="2">
    <location>
        <begin position="1"/>
        <end position="26"/>
    </location>
</feature>
<feature type="region of interest" description="Disordered" evidence="1">
    <location>
        <begin position="281"/>
        <end position="318"/>
    </location>
</feature>
<gene>
    <name evidence="3" type="ORF">ACFPZ3_24965</name>
</gene>
<evidence type="ECO:0000256" key="2">
    <source>
        <dbReference type="SAM" id="SignalP"/>
    </source>
</evidence>
<feature type="compositionally biased region" description="Low complexity" evidence="1">
    <location>
        <begin position="308"/>
        <end position="318"/>
    </location>
</feature>
<name>A0ABW1CN05_9ACTN</name>
<protein>
    <recommendedName>
        <fullName evidence="5">Ig-like domain-containing protein</fullName>
    </recommendedName>
</protein>
<feature type="region of interest" description="Disordered" evidence="1">
    <location>
        <begin position="107"/>
        <end position="127"/>
    </location>
</feature>
<organism evidence="3 4">
    <name type="scientific">Nonomuraea insulae</name>
    <dbReference type="NCBI Taxonomy" id="1616787"/>
    <lineage>
        <taxon>Bacteria</taxon>
        <taxon>Bacillati</taxon>
        <taxon>Actinomycetota</taxon>
        <taxon>Actinomycetes</taxon>
        <taxon>Streptosporangiales</taxon>
        <taxon>Streptosporangiaceae</taxon>
        <taxon>Nonomuraea</taxon>
    </lineage>
</organism>
<keyword evidence="4" id="KW-1185">Reference proteome</keyword>
<comment type="caution">
    <text evidence="3">The sequence shown here is derived from an EMBL/GenBank/DDBJ whole genome shotgun (WGS) entry which is preliminary data.</text>
</comment>
<feature type="chain" id="PRO_5046085870" description="Ig-like domain-containing protein" evidence="2">
    <location>
        <begin position="27"/>
        <end position="318"/>
    </location>
</feature>
<evidence type="ECO:0000256" key="1">
    <source>
        <dbReference type="SAM" id="MobiDB-lite"/>
    </source>
</evidence>
<sequence>MGFGTYARLLAAGTIGAALLAGAATAGPRLVADGAEPVAAQARPVAQQAWPVAQQGWAAALLGRPVAEQGRAVALQGRAASPPSISPTWGRPGSSVEVHLSGVHCPTGDADAETPATEPAEPETEADGPFEVLWDGEAIFEGMTDKPGGLHKTITVPGAAAGEHTLNTRCTVSGTTSRDAVFTVVPQLKAAFRPSSGRAGEQASLAVNGLHCGGGEPPPPGGAYTVRWGQGDAPLGSPVTADSAGADFTDAVTVPEEAVPGPATVTVACANDSGTPAVANFDVQRARAIDNSPSKEPSKEPTEEPTEELAALTPGRRR</sequence>
<dbReference type="RefSeq" id="WP_379516635.1">
    <property type="nucleotide sequence ID" value="NZ_JBHSPA010000027.1"/>
</dbReference>
<dbReference type="EMBL" id="JBHSPA010000027">
    <property type="protein sequence ID" value="MFC5827135.1"/>
    <property type="molecule type" value="Genomic_DNA"/>
</dbReference>
<proteinExistence type="predicted"/>
<dbReference type="Proteomes" id="UP001596058">
    <property type="component" value="Unassembled WGS sequence"/>
</dbReference>
<evidence type="ECO:0008006" key="5">
    <source>
        <dbReference type="Google" id="ProtNLM"/>
    </source>
</evidence>
<evidence type="ECO:0000313" key="3">
    <source>
        <dbReference type="EMBL" id="MFC5827135.1"/>
    </source>
</evidence>
<reference evidence="4" key="1">
    <citation type="journal article" date="2019" name="Int. J. Syst. Evol. Microbiol.">
        <title>The Global Catalogue of Microorganisms (GCM) 10K type strain sequencing project: providing services to taxonomists for standard genome sequencing and annotation.</title>
        <authorList>
            <consortium name="The Broad Institute Genomics Platform"/>
            <consortium name="The Broad Institute Genome Sequencing Center for Infectious Disease"/>
            <person name="Wu L."/>
            <person name="Ma J."/>
        </authorList>
    </citation>
    <scope>NUCLEOTIDE SEQUENCE [LARGE SCALE GENOMIC DNA]</scope>
    <source>
        <strain evidence="4">CCUG 53903</strain>
    </source>
</reference>
<keyword evidence="2" id="KW-0732">Signal</keyword>
<evidence type="ECO:0000313" key="4">
    <source>
        <dbReference type="Proteomes" id="UP001596058"/>
    </source>
</evidence>